<dbReference type="InterPro" id="IPR011545">
    <property type="entry name" value="DEAD/DEAH_box_helicase_dom"/>
</dbReference>
<dbReference type="GO" id="GO:0006302">
    <property type="term" value="P:double-strand break repair"/>
    <property type="evidence" value="ECO:0007669"/>
    <property type="project" value="InterPro"/>
</dbReference>
<gene>
    <name evidence="12" type="primary">priA</name>
    <name evidence="15" type="ORF">MAGMO_3458</name>
</gene>
<feature type="domain" description="Helicase C-terminal" evidence="14">
    <location>
        <begin position="488"/>
        <end position="645"/>
    </location>
</feature>
<dbReference type="GO" id="GO:0003677">
    <property type="term" value="F:DNA binding"/>
    <property type="evidence" value="ECO:0007669"/>
    <property type="project" value="UniProtKB-UniRule"/>
</dbReference>
<dbReference type="Pfam" id="PF18319">
    <property type="entry name" value="Zn_ribbon_PriA"/>
    <property type="match status" value="1"/>
</dbReference>
<keyword evidence="10 12" id="KW-0413">Isomerase</keyword>
<dbReference type="SMART" id="SM00490">
    <property type="entry name" value="HELICc"/>
    <property type="match status" value="1"/>
</dbReference>
<keyword evidence="8 12" id="KW-0067">ATP-binding</keyword>
<comment type="function">
    <text evidence="12">Initiates the restart of stalled replication forks, which reloads the replicative helicase on sites other than the origin of replication. Recognizes and binds to abandoned replication forks and remodels them to uncover a helicase loading site. Promotes assembly of the primosome at these replication forks.</text>
</comment>
<dbReference type="HAMAP" id="MF_00983">
    <property type="entry name" value="PriA"/>
    <property type="match status" value="1"/>
</dbReference>
<dbReference type="Gene3D" id="3.40.50.300">
    <property type="entry name" value="P-loop containing nucleotide triphosphate hydrolases"/>
    <property type="match status" value="2"/>
</dbReference>
<evidence type="ECO:0000256" key="10">
    <source>
        <dbReference type="ARBA" id="ARBA00023235"/>
    </source>
</evidence>
<comment type="cofactor">
    <cofactor evidence="12">
        <name>Zn(2+)</name>
        <dbReference type="ChEBI" id="CHEBI:29105"/>
    </cofactor>
    <text evidence="12">Binds 2 zinc ions per subunit.</text>
</comment>
<keyword evidence="6 12" id="KW-0347">Helicase</keyword>
<feature type="domain" description="Helicase ATP-binding" evidence="13">
    <location>
        <begin position="222"/>
        <end position="388"/>
    </location>
</feature>
<comment type="catalytic activity">
    <reaction evidence="11 12">
        <text>ATP + H2O = ADP + phosphate + H(+)</text>
        <dbReference type="Rhea" id="RHEA:13065"/>
        <dbReference type="ChEBI" id="CHEBI:15377"/>
        <dbReference type="ChEBI" id="CHEBI:15378"/>
        <dbReference type="ChEBI" id="CHEBI:30616"/>
        <dbReference type="ChEBI" id="CHEBI:43474"/>
        <dbReference type="ChEBI" id="CHEBI:456216"/>
        <dbReference type="EC" id="5.6.2.4"/>
    </reaction>
</comment>
<accession>A0A1S7LN78</accession>
<dbReference type="InterPro" id="IPR041222">
    <property type="entry name" value="PriA_3primeBD"/>
</dbReference>
<organism evidence="15">
    <name type="scientific">Magnetococcus massalia (strain MO-1)</name>
    <dbReference type="NCBI Taxonomy" id="451514"/>
    <lineage>
        <taxon>Bacteria</taxon>
        <taxon>Pseudomonadati</taxon>
        <taxon>Pseudomonadota</taxon>
        <taxon>Magnetococcia</taxon>
        <taxon>Magnetococcales</taxon>
        <taxon>Magnetococcaceae</taxon>
        <taxon>Magnetococcus</taxon>
    </lineage>
</organism>
<dbReference type="Pfam" id="PF00270">
    <property type="entry name" value="DEAD"/>
    <property type="match status" value="1"/>
</dbReference>
<evidence type="ECO:0000256" key="11">
    <source>
        <dbReference type="ARBA" id="ARBA00048988"/>
    </source>
</evidence>
<dbReference type="EC" id="5.6.2.4" evidence="12"/>
<dbReference type="InterPro" id="IPR001650">
    <property type="entry name" value="Helicase_C-like"/>
</dbReference>
<evidence type="ECO:0000259" key="14">
    <source>
        <dbReference type="PROSITE" id="PS51194"/>
    </source>
</evidence>
<dbReference type="SUPFAM" id="SSF52540">
    <property type="entry name" value="P-loop containing nucleoside triphosphate hydrolases"/>
    <property type="match status" value="2"/>
</dbReference>
<dbReference type="GO" id="GO:1990077">
    <property type="term" value="C:primosome complex"/>
    <property type="evidence" value="ECO:0007669"/>
    <property type="project" value="UniProtKB-UniRule"/>
</dbReference>
<dbReference type="CDD" id="cd17929">
    <property type="entry name" value="DEXHc_priA"/>
    <property type="match status" value="1"/>
</dbReference>
<dbReference type="InterPro" id="IPR014001">
    <property type="entry name" value="Helicase_ATP-bd"/>
</dbReference>
<dbReference type="InterPro" id="IPR040498">
    <property type="entry name" value="PriA_CRR"/>
</dbReference>
<dbReference type="Pfam" id="PF00271">
    <property type="entry name" value="Helicase_C"/>
    <property type="match status" value="1"/>
</dbReference>
<dbReference type="FunFam" id="3.40.50.300:FF:000489">
    <property type="entry name" value="Primosome assembly protein PriA"/>
    <property type="match status" value="1"/>
</dbReference>
<feature type="binding site" evidence="12">
    <location>
        <position position="496"/>
    </location>
    <ligand>
        <name>Zn(2+)</name>
        <dbReference type="ChEBI" id="CHEBI:29105"/>
        <label>1</label>
    </ligand>
</feature>
<protein>
    <recommendedName>
        <fullName evidence="12">Replication restart protein PriA</fullName>
    </recommendedName>
    <alternativeName>
        <fullName evidence="12">ATP-dependent DNA helicase PriA</fullName>
        <ecNumber evidence="12">5.6.2.4</ecNumber>
    </alternativeName>
    <alternativeName>
        <fullName evidence="12">DNA 3'-5' helicase PriA</fullName>
    </alternativeName>
</protein>
<keyword evidence="4 12" id="KW-0547">Nucleotide-binding</keyword>
<keyword evidence="2 12" id="KW-0235">DNA replication</keyword>
<dbReference type="PROSITE" id="PS51194">
    <property type="entry name" value="HELICASE_CTER"/>
    <property type="match status" value="1"/>
</dbReference>
<feature type="binding site" evidence="12">
    <location>
        <position position="456"/>
    </location>
    <ligand>
        <name>Zn(2+)</name>
        <dbReference type="ChEBI" id="CHEBI:29105"/>
        <label>1</label>
    </ligand>
</feature>
<dbReference type="InterPro" id="IPR005259">
    <property type="entry name" value="PriA"/>
</dbReference>
<comment type="similarity">
    <text evidence="12">Belongs to the helicase family. PriA subfamily.</text>
</comment>
<dbReference type="Pfam" id="PF18074">
    <property type="entry name" value="PriA_C"/>
    <property type="match status" value="1"/>
</dbReference>
<sequence>MSESSHPGYVQVVLTGTRDALFTYGVPQELDSLCQPGALVLVPIGRGLRIGLIWQRTLEPAWQGGPVKEVEEVLGGQVLLDSELLSLLDFIARYYHQPPGAVITAAIPGHLRYDRKRRIHANPTAETCPEAELSEPLQEMLAALKKRKNGLTEETLAKNFGQRGLGSRLKRLEEAGCIHVEQSWRVRHRRKSPTERAESTVLDAPPVLTDEQQVAVGELEGAIEKGAFAPFLLEGVTGSGKTEVYFRAVESSLAQGRQALLLVPEIALTPQLIRRYEARFHEDLAIFHSGLTAAKRFEAWHRARNGDARVVIGARSALFAPFHTLGLVVVDEEHEGSYKQEEGLPYNARDMAVVRAQRNKATLILGSATPSMESLVNVQNGKYHHLTLTQRATGVKLPPVEVIDLSNKKNREGLSAGALLSLPLRTAMGETLAAGRQSLLFLNRRGFAPALLCNLCGINISCPNCSVALTLHQKDGQLVCHYCDHQQAVPDLCPNCNQLGLVRFGPGTERLEGEVRKCFPNAEVARLDRDAVAKSGSLEEILERFRTGEIDIMVGTQMVAKGHHFPKLSLVGVVQAETTLAMPDFRAAERTFQLITQVAGRAGREGEEGRVMVQTYDPRHYAILAAQEHDGDRFAESELRFRQDLSYPPYARMALLRFSTPSEGEGAGFVMELRRRIPMIEGTMILGPAPAPLHKLRGRFRWQLMIKGESVNSLHRAIGAILVLAQPMAGRRIRIDVDVDPYSLT</sequence>
<reference evidence="15" key="1">
    <citation type="submission" date="2015-04" db="EMBL/GenBank/DDBJ databases">
        <authorList>
            <person name="Syromyatnikov M.Y."/>
            <person name="Popov V.N."/>
        </authorList>
    </citation>
    <scope>NUCLEOTIDE SEQUENCE</scope>
    <source>
        <strain evidence="15">MO-1</strain>
    </source>
</reference>
<dbReference type="Gene3D" id="3.40.1440.60">
    <property type="entry name" value="PriA, 3(prime) DNA-binding domain"/>
    <property type="match status" value="1"/>
</dbReference>
<feature type="binding site" evidence="12">
    <location>
        <position position="493"/>
    </location>
    <ligand>
        <name>Zn(2+)</name>
        <dbReference type="ChEBI" id="CHEBI:29105"/>
        <label>1</label>
    </ligand>
</feature>
<comment type="subunit">
    <text evidence="12">Component of the replication restart primosome.</text>
</comment>
<proteinExistence type="inferred from homology"/>
<evidence type="ECO:0000256" key="7">
    <source>
        <dbReference type="ARBA" id="ARBA00022833"/>
    </source>
</evidence>
<keyword evidence="1 12" id="KW-0639">Primosome</keyword>
<evidence type="ECO:0000256" key="2">
    <source>
        <dbReference type="ARBA" id="ARBA00022705"/>
    </source>
</evidence>
<dbReference type="GO" id="GO:0008270">
    <property type="term" value="F:zinc ion binding"/>
    <property type="evidence" value="ECO:0007669"/>
    <property type="project" value="UniProtKB-UniRule"/>
</dbReference>
<evidence type="ECO:0000256" key="12">
    <source>
        <dbReference type="HAMAP-Rule" id="MF_00983"/>
    </source>
</evidence>
<feature type="binding site" evidence="12">
    <location>
        <position position="465"/>
    </location>
    <ligand>
        <name>Zn(2+)</name>
        <dbReference type="ChEBI" id="CHEBI:29105"/>
        <label>2</label>
    </ligand>
</feature>
<dbReference type="AlphaFoldDB" id="A0A1S7LN78"/>
<evidence type="ECO:0000256" key="4">
    <source>
        <dbReference type="ARBA" id="ARBA00022741"/>
    </source>
</evidence>
<keyword evidence="5 12" id="KW-0378">Hydrolase</keyword>
<evidence type="ECO:0000256" key="3">
    <source>
        <dbReference type="ARBA" id="ARBA00022723"/>
    </source>
</evidence>
<keyword evidence="9 12" id="KW-0238">DNA-binding</keyword>
<evidence type="ECO:0000313" key="15">
    <source>
        <dbReference type="EMBL" id="CRH07594.1"/>
    </source>
</evidence>
<evidence type="ECO:0000256" key="1">
    <source>
        <dbReference type="ARBA" id="ARBA00022515"/>
    </source>
</evidence>
<dbReference type="GO" id="GO:0005524">
    <property type="term" value="F:ATP binding"/>
    <property type="evidence" value="ECO:0007669"/>
    <property type="project" value="UniProtKB-UniRule"/>
</dbReference>
<feature type="binding site" evidence="12">
    <location>
        <position position="453"/>
    </location>
    <ligand>
        <name>Zn(2+)</name>
        <dbReference type="ChEBI" id="CHEBI:29105"/>
        <label>1</label>
    </ligand>
</feature>
<feature type="binding site" evidence="12">
    <location>
        <position position="462"/>
    </location>
    <ligand>
        <name>Zn(2+)</name>
        <dbReference type="ChEBI" id="CHEBI:29105"/>
        <label>2</label>
    </ligand>
</feature>
<dbReference type="Pfam" id="PF17764">
    <property type="entry name" value="PriA_3primeBD"/>
    <property type="match status" value="1"/>
</dbReference>
<dbReference type="InterPro" id="IPR041236">
    <property type="entry name" value="PriA_C"/>
</dbReference>
<dbReference type="GO" id="GO:0043138">
    <property type="term" value="F:3'-5' DNA helicase activity"/>
    <property type="evidence" value="ECO:0007669"/>
    <property type="project" value="UniProtKB-EC"/>
</dbReference>
<dbReference type="PROSITE" id="PS51192">
    <property type="entry name" value="HELICASE_ATP_BIND_1"/>
    <property type="match status" value="1"/>
</dbReference>
<keyword evidence="3 12" id="KW-0479">Metal-binding</keyword>
<comment type="catalytic activity">
    <reaction evidence="12">
        <text>Couples ATP hydrolysis with the unwinding of duplex DNA by translocating in the 3'-5' direction.</text>
        <dbReference type="EC" id="5.6.2.4"/>
    </reaction>
</comment>
<dbReference type="SMART" id="SM00487">
    <property type="entry name" value="DEXDc"/>
    <property type="match status" value="1"/>
</dbReference>
<evidence type="ECO:0000256" key="5">
    <source>
        <dbReference type="ARBA" id="ARBA00022801"/>
    </source>
</evidence>
<evidence type="ECO:0000256" key="8">
    <source>
        <dbReference type="ARBA" id="ARBA00022840"/>
    </source>
</evidence>
<dbReference type="PANTHER" id="PTHR30580:SF0">
    <property type="entry name" value="PRIMOSOMAL PROTEIN N"/>
    <property type="match status" value="1"/>
</dbReference>
<dbReference type="GO" id="GO:0006270">
    <property type="term" value="P:DNA replication initiation"/>
    <property type="evidence" value="ECO:0007669"/>
    <property type="project" value="TreeGrafter"/>
</dbReference>
<evidence type="ECO:0000256" key="6">
    <source>
        <dbReference type="ARBA" id="ARBA00022806"/>
    </source>
</evidence>
<dbReference type="GO" id="GO:0006310">
    <property type="term" value="P:DNA recombination"/>
    <property type="evidence" value="ECO:0007669"/>
    <property type="project" value="InterPro"/>
</dbReference>
<dbReference type="PANTHER" id="PTHR30580">
    <property type="entry name" value="PRIMOSOMAL PROTEIN N"/>
    <property type="match status" value="1"/>
</dbReference>
<dbReference type="NCBIfam" id="TIGR00595">
    <property type="entry name" value="priA"/>
    <property type="match status" value="1"/>
</dbReference>
<name>A0A1S7LN78_MAGMO</name>
<dbReference type="InterPro" id="IPR042115">
    <property type="entry name" value="PriA_3primeBD_sf"/>
</dbReference>
<evidence type="ECO:0000259" key="13">
    <source>
        <dbReference type="PROSITE" id="PS51192"/>
    </source>
</evidence>
<dbReference type="GO" id="GO:0016887">
    <property type="term" value="F:ATP hydrolysis activity"/>
    <property type="evidence" value="ECO:0007669"/>
    <property type="project" value="RHEA"/>
</dbReference>
<dbReference type="InterPro" id="IPR027417">
    <property type="entry name" value="P-loop_NTPase"/>
</dbReference>
<dbReference type="CDD" id="cd18804">
    <property type="entry name" value="SF2_C_priA"/>
    <property type="match status" value="1"/>
</dbReference>
<keyword evidence="7 12" id="KW-0862">Zinc</keyword>
<dbReference type="GO" id="GO:0006269">
    <property type="term" value="P:DNA replication, synthesis of primer"/>
    <property type="evidence" value="ECO:0007669"/>
    <property type="project" value="UniProtKB-KW"/>
</dbReference>
<dbReference type="EMBL" id="LO017727">
    <property type="protein sequence ID" value="CRH07594.1"/>
    <property type="molecule type" value="Genomic_DNA"/>
</dbReference>
<feature type="binding site" evidence="12">
    <location>
        <position position="480"/>
    </location>
    <ligand>
        <name>Zn(2+)</name>
        <dbReference type="ChEBI" id="CHEBI:29105"/>
        <label>2</label>
    </ligand>
</feature>
<evidence type="ECO:0000256" key="9">
    <source>
        <dbReference type="ARBA" id="ARBA00023125"/>
    </source>
</evidence>
<feature type="binding site" evidence="12">
    <location>
        <position position="483"/>
    </location>
    <ligand>
        <name>Zn(2+)</name>
        <dbReference type="ChEBI" id="CHEBI:29105"/>
        <label>2</label>
    </ligand>
</feature>